<organism evidence="1">
    <name type="scientific">marine metagenome</name>
    <dbReference type="NCBI Taxonomy" id="408172"/>
    <lineage>
        <taxon>unclassified sequences</taxon>
        <taxon>metagenomes</taxon>
        <taxon>ecological metagenomes</taxon>
    </lineage>
</organism>
<dbReference type="EMBL" id="UINC01209107">
    <property type="protein sequence ID" value="SVE31979.1"/>
    <property type="molecule type" value="Genomic_DNA"/>
</dbReference>
<proteinExistence type="predicted"/>
<dbReference type="Gene3D" id="2.60.120.10">
    <property type="entry name" value="Jelly Rolls"/>
    <property type="match status" value="1"/>
</dbReference>
<dbReference type="InterPro" id="IPR011051">
    <property type="entry name" value="RmlC_Cupin_sf"/>
</dbReference>
<evidence type="ECO:0000313" key="1">
    <source>
        <dbReference type="EMBL" id="SVE31979.1"/>
    </source>
</evidence>
<dbReference type="InterPro" id="IPR014710">
    <property type="entry name" value="RmlC-like_jellyroll"/>
</dbReference>
<dbReference type="AlphaFoldDB" id="A0A383CIU1"/>
<dbReference type="SUPFAM" id="SSF51182">
    <property type="entry name" value="RmlC-like cupins"/>
    <property type="match status" value="1"/>
</dbReference>
<feature type="non-terminal residue" evidence="1">
    <location>
        <position position="169"/>
    </location>
</feature>
<accession>A0A383CIU1</accession>
<sequence>MGEMVMDHEEQIPRKYPTKEDMLSRVARYEDLKGFDGGLADSNMPSAMRFLFNVIGFQPPATEDSGVGSPVGALAARMSSIKISEGFNLGYCEALPGKGPMMHNHDTNETFICMTGMWRASWETENNKVEHIDLNPLDVISFPPGAIRRFENVTDGPSDQYSILMFIIS</sequence>
<evidence type="ECO:0008006" key="2">
    <source>
        <dbReference type="Google" id="ProtNLM"/>
    </source>
</evidence>
<gene>
    <name evidence="1" type="ORF">METZ01_LOCUS484833</name>
</gene>
<name>A0A383CIU1_9ZZZZ</name>
<protein>
    <recommendedName>
        <fullName evidence="2">Cupin 2 conserved barrel domain-containing protein</fullName>
    </recommendedName>
</protein>
<reference evidence="1" key="1">
    <citation type="submission" date="2018-05" db="EMBL/GenBank/DDBJ databases">
        <authorList>
            <person name="Lanie J.A."/>
            <person name="Ng W.-L."/>
            <person name="Kazmierczak K.M."/>
            <person name="Andrzejewski T.M."/>
            <person name="Davidsen T.M."/>
            <person name="Wayne K.J."/>
            <person name="Tettelin H."/>
            <person name="Glass J.I."/>
            <person name="Rusch D."/>
            <person name="Podicherti R."/>
            <person name="Tsui H.-C.T."/>
            <person name="Winkler M.E."/>
        </authorList>
    </citation>
    <scope>NUCLEOTIDE SEQUENCE</scope>
</reference>